<gene>
    <name evidence="2" type="ORF">CEP54_006673</name>
</gene>
<organism evidence="2 3">
    <name type="scientific">Fusarium duplospermum</name>
    <dbReference type="NCBI Taxonomy" id="1325734"/>
    <lineage>
        <taxon>Eukaryota</taxon>
        <taxon>Fungi</taxon>
        <taxon>Dikarya</taxon>
        <taxon>Ascomycota</taxon>
        <taxon>Pezizomycotina</taxon>
        <taxon>Sordariomycetes</taxon>
        <taxon>Hypocreomycetidae</taxon>
        <taxon>Hypocreales</taxon>
        <taxon>Nectriaceae</taxon>
        <taxon>Fusarium</taxon>
        <taxon>Fusarium solani species complex</taxon>
    </lineage>
</organism>
<evidence type="ECO:0000313" key="2">
    <source>
        <dbReference type="EMBL" id="RSL60608.1"/>
    </source>
</evidence>
<sequence>MNGYMGSSNLGKRITEGWLTERRDSRSGCRRTFRAPSVSTSRPVPHFLCPHLPHLTNKQHSVWSIRLCYSRILKRVWLPNSLVERLPRLLPAEPGTGIHEHL</sequence>
<reference evidence="2 3" key="1">
    <citation type="submission" date="2017-06" db="EMBL/GenBank/DDBJ databases">
        <title>Comparative genomic analysis of Ambrosia Fusariam Clade fungi.</title>
        <authorList>
            <person name="Stajich J.E."/>
            <person name="Carrillo J."/>
            <person name="Kijimoto T."/>
            <person name="Eskalen A."/>
            <person name="O'Donnell K."/>
            <person name="Kasson M."/>
        </authorList>
    </citation>
    <scope>NUCLEOTIDE SEQUENCE [LARGE SCALE GENOMIC DNA]</scope>
    <source>
        <strain evidence="2 3">NRRL62584</strain>
    </source>
</reference>
<evidence type="ECO:0000256" key="1">
    <source>
        <dbReference type="SAM" id="MobiDB-lite"/>
    </source>
</evidence>
<dbReference type="Proteomes" id="UP000288168">
    <property type="component" value="Unassembled WGS sequence"/>
</dbReference>
<dbReference type="AlphaFoldDB" id="A0A428Q5R1"/>
<feature type="region of interest" description="Disordered" evidence="1">
    <location>
        <begin position="22"/>
        <end position="41"/>
    </location>
</feature>
<dbReference type="EMBL" id="NKCI01000057">
    <property type="protein sequence ID" value="RSL60608.1"/>
    <property type="molecule type" value="Genomic_DNA"/>
</dbReference>
<protein>
    <submittedName>
        <fullName evidence="2">Uncharacterized protein</fullName>
    </submittedName>
</protein>
<dbReference type="OrthoDB" id="10561678at2759"/>
<comment type="caution">
    <text evidence="2">The sequence shown here is derived from an EMBL/GenBank/DDBJ whole genome shotgun (WGS) entry which is preliminary data.</text>
</comment>
<name>A0A428Q5R1_9HYPO</name>
<evidence type="ECO:0000313" key="3">
    <source>
        <dbReference type="Proteomes" id="UP000288168"/>
    </source>
</evidence>
<accession>A0A428Q5R1</accession>
<proteinExistence type="predicted"/>
<keyword evidence="3" id="KW-1185">Reference proteome</keyword>